<protein>
    <recommendedName>
        <fullName evidence="3">CBS domain-containing protein</fullName>
    </recommendedName>
</protein>
<dbReference type="PANTHER" id="PTHR43080:SF2">
    <property type="entry name" value="CBS DOMAIN-CONTAINING PROTEIN"/>
    <property type="match status" value="1"/>
</dbReference>
<dbReference type="PANTHER" id="PTHR43080">
    <property type="entry name" value="CBS DOMAIN-CONTAINING PROTEIN CBSX3, MITOCHONDRIAL"/>
    <property type="match status" value="1"/>
</dbReference>
<evidence type="ECO:0000313" key="4">
    <source>
        <dbReference type="EMBL" id="MBK1671560.1"/>
    </source>
</evidence>
<feature type="domain" description="CBS" evidence="3">
    <location>
        <begin position="93"/>
        <end position="148"/>
    </location>
</feature>
<dbReference type="InterPro" id="IPR046342">
    <property type="entry name" value="CBS_dom_sf"/>
</dbReference>
<reference evidence="4 5" key="1">
    <citation type="journal article" date="2020" name="Microorganisms">
        <title>Osmotic Adaptation and Compatible Solute Biosynthesis of Phototrophic Bacteria as Revealed from Genome Analyses.</title>
        <authorList>
            <person name="Imhoff J.F."/>
            <person name="Rahn T."/>
            <person name="Kunzel S."/>
            <person name="Keller A."/>
            <person name="Neulinger S.C."/>
        </authorList>
    </citation>
    <scope>NUCLEOTIDE SEQUENCE [LARGE SCALE GENOMIC DNA]</scope>
    <source>
        <strain evidence="4 5">DSM 9895</strain>
    </source>
</reference>
<evidence type="ECO:0000256" key="2">
    <source>
        <dbReference type="PROSITE-ProRule" id="PRU00703"/>
    </source>
</evidence>
<dbReference type="Gene3D" id="3.10.580.10">
    <property type="entry name" value="CBS-domain"/>
    <property type="match status" value="1"/>
</dbReference>
<dbReference type="EMBL" id="NRRL01000222">
    <property type="protein sequence ID" value="MBK1671560.1"/>
    <property type="molecule type" value="Genomic_DNA"/>
</dbReference>
<gene>
    <name evidence="4" type="ORF">CKO28_26535</name>
</gene>
<dbReference type="Pfam" id="PF00571">
    <property type="entry name" value="CBS"/>
    <property type="match status" value="2"/>
</dbReference>
<comment type="caution">
    <text evidence="4">The sequence shown here is derived from an EMBL/GenBank/DDBJ whole genome shotgun (WGS) entry which is preliminary data.</text>
</comment>
<evidence type="ECO:0000313" key="5">
    <source>
        <dbReference type="Proteomes" id="UP001296873"/>
    </source>
</evidence>
<dbReference type="SUPFAM" id="SSF54631">
    <property type="entry name" value="CBS-domain pair"/>
    <property type="match status" value="1"/>
</dbReference>
<name>A0ABS1DM00_9PROT</name>
<proteinExistence type="predicted"/>
<dbReference type="RefSeq" id="WP_200344595.1">
    <property type="nucleotide sequence ID" value="NZ_NRRL01000222.1"/>
</dbReference>
<organism evidence="4 5">
    <name type="scientific">Rhodovibrio sodomensis</name>
    <dbReference type="NCBI Taxonomy" id="1088"/>
    <lineage>
        <taxon>Bacteria</taxon>
        <taxon>Pseudomonadati</taxon>
        <taxon>Pseudomonadota</taxon>
        <taxon>Alphaproteobacteria</taxon>
        <taxon>Rhodospirillales</taxon>
        <taxon>Rhodovibrionaceae</taxon>
        <taxon>Rhodovibrio</taxon>
    </lineage>
</organism>
<keyword evidence="5" id="KW-1185">Reference proteome</keyword>
<dbReference type="PROSITE" id="PS51371">
    <property type="entry name" value="CBS"/>
    <property type="match status" value="2"/>
</dbReference>
<dbReference type="SMART" id="SM00116">
    <property type="entry name" value="CBS"/>
    <property type="match status" value="2"/>
</dbReference>
<evidence type="ECO:0000259" key="3">
    <source>
        <dbReference type="PROSITE" id="PS51371"/>
    </source>
</evidence>
<evidence type="ECO:0000256" key="1">
    <source>
        <dbReference type="ARBA" id="ARBA00023122"/>
    </source>
</evidence>
<dbReference type="Proteomes" id="UP001296873">
    <property type="component" value="Unassembled WGS sequence"/>
</dbReference>
<keyword evidence="1 2" id="KW-0129">CBS domain</keyword>
<accession>A0ABS1DM00</accession>
<dbReference type="InterPro" id="IPR000644">
    <property type="entry name" value="CBS_dom"/>
</dbReference>
<sequence>MKVADAMNEHVPHIETGTKVTAAARKLARTGVADLAVVDGYGRFVGVLSEGDLLRAVLPAFSELMDRDSLREGYDLFEEARARVSDHPIERFLIANPITVAPNDDITRAAGIMAARMIRRLPVVRDEQLIGTIARADICAAALAGVAAARG</sequence>
<dbReference type="InterPro" id="IPR051257">
    <property type="entry name" value="Diverse_CBS-Domain"/>
</dbReference>
<feature type="domain" description="CBS" evidence="3">
    <location>
        <begin position="7"/>
        <end position="67"/>
    </location>
</feature>